<accession>A0A1F6P976</accession>
<proteinExistence type="predicted"/>
<name>A0A1F6P976_9BACT</name>
<sequence length="212" mass="24248">MKEGNIPMVQSKMLMPTAAEIAWWMLHVVQHVCHIEYFLNELGIGSEDPDRPHDIVGVGNKFEWGVLAGFAVQQRNGSQDFFDAYVRPSREKHRCQYHHQQWNKTGSVEKVDSMKLGAVDAICSLLEDRPYQGGTHSFGQAMEIALKNPPHRRPWMVEIIPEMQRLAYPPIYRIESLDHIPNIGIPGNTHDIVCQRVAETRSYLLEAHGLRV</sequence>
<organism evidence="1 2">
    <name type="scientific">Candidatus Magasanikbacteria bacterium RIFOXYD1_FULL_40_23</name>
    <dbReference type="NCBI Taxonomy" id="1798705"/>
    <lineage>
        <taxon>Bacteria</taxon>
        <taxon>Candidatus Magasanikiibacteriota</taxon>
    </lineage>
</organism>
<reference evidence="1 2" key="1">
    <citation type="journal article" date="2016" name="Nat. Commun.">
        <title>Thousands of microbial genomes shed light on interconnected biogeochemical processes in an aquifer system.</title>
        <authorList>
            <person name="Anantharaman K."/>
            <person name="Brown C.T."/>
            <person name="Hug L.A."/>
            <person name="Sharon I."/>
            <person name="Castelle C.J."/>
            <person name="Probst A.J."/>
            <person name="Thomas B.C."/>
            <person name="Singh A."/>
            <person name="Wilkins M.J."/>
            <person name="Karaoz U."/>
            <person name="Brodie E.L."/>
            <person name="Williams K.H."/>
            <person name="Hubbard S.S."/>
            <person name="Banfield J.F."/>
        </authorList>
    </citation>
    <scope>NUCLEOTIDE SEQUENCE [LARGE SCALE GENOMIC DNA]</scope>
</reference>
<evidence type="ECO:0000313" key="2">
    <source>
        <dbReference type="Proteomes" id="UP000176634"/>
    </source>
</evidence>
<comment type="caution">
    <text evidence="1">The sequence shown here is derived from an EMBL/GenBank/DDBJ whole genome shotgun (WGS) entry which is preliminary data.</text>
</comment>
<gene>
    <name evidence="1" type="ORF">A2563_03635</name>
</gene>
<dbReference type="STRING" id="1798705.A2563_03635"/>
<dbReference type="AlphaFoldDB" id="A0A1F6P976"/>
<evidence type="ECO:0000313" key="1">
    <source>
        <dbReference type="EMBL" id="OGH92735.1"/>
    </source>
</evidence>
<dbReference type="EMBL" id="MFRA01000005">
    <property type="protein sequence ID" value="OGH92735.1"/>
    <property type="molecule type" value="Genomic_DNA"/>
</dbReference>
<protein>
    <submittedName>
        <fullName evidence="1">Uncharacterized protein</fullName>
    </submittedName>
</protein>
<dbReference type="Proteomes" id="UP000176634">
    <property type="component" value="Unassembled WGS sequence"/>
</dbReference>